<keyword evidence="3" id="KW-0479">Metal-binding</keyword>
<evidence type="ECO:0000256" key="4">
    <source>
        <dbReference type="ARBA" id="ARBA00022737"/>
    </source>
</evidence>
<name>A0A557SSR3_9ARCH</name>
<evidence type="ECO:0000256" key="11">
    <source>
        <dbReference type="ARBA" id="ARBA00022881"/>
    </source>
</evidence>
<dbReference type="Gene3D" id="1.10.8.280">
    <property type="entry name" value="ABC transporter ATPase domain-like"/>
    <property type="match status" value="1"/>
</dbReference>
<evidence type="ECO:0000256" key="7">
    <source>
        <dbReference type="ARBA" id="ARBA00022769"/>
    </source>
</evidence>
<evidence type="ECO:0000259" key="14">
    <source>
        <dbReference type="PROSITE" id="PS50893"/>
    </source>
</evidence>
<dbReference type="PANTHER" id="PTHR43152:SF3">
    <property type="entry name" value="UVRABC SYSTEM PROTEIN A"/>
    <property type="match status" value="1"/>
</dbReference>
<gene>
    <name evidence="15" type="primary">uvrA</name>
    <name evidence="15" type="ORF">NARC_140106</name>
</gene>
<evidence type="ECO:0000256" key="8">
    <source>
        <dbReference type="ARBA" id="ARBA00022771"/>
    </source>
</evidence>
<dbReference type="InterPro" id="IPR041102">
    <property type="entry name" value="UvrA_inter"/>
</dbReference>
<comment type="subcellular location">
    <subcellularLocation>
        <location evidence="1">Cytoplasm</location>
    </subcellularLocation>
</comment>
<dbReference type="Gene3D" id="1.20.1580.10">
    <property type="entry name" value="ABC transporter ATPase like domain"/>
    <property type="match status" value="2"/>
</dbReference>
<dbReference type="InterPro" id="IPR013815">
    <property type="entry name" value="ATP_grasp_subdomain_1"/>
</dbReference>
<dbReference type="InterPro" id="IPR004602">
    <property type="entry name" value="UvrA"/>
</dbReference>
<evidence type="ECO:0000256" key="12">
    <source>
        <dbReference type="ARBA" id="ARBA00023125"/>
    </source>
</evidence>
<dbReference type="SMART" id="SM00382">
    <property type="entry name" value="AAA"/>
    <property type="match status" value="1"/>
</dbReference>
<dbReference type="PROSITE" id="PS00211">
    <property type="entry name" value="ABC_TRANSPORTER_1"/>
    <property type="match status" value="2"/>
</dbReference>
<dbReference type="PANTHER" id="PTHR43152">
    <property type="entry name" value="UVRABC SYSTEM PROTEIN A"/>
    <property type="match status" value="1"/>
</dbReference>
<dbReference type="GO" id="GO:0004518">
    <property type="term" value="F:nuclease activity"/>
    <property type="evidence" value="ECO:0007669"/>
    <property type="project" value="UniProtKB-KW"/>
</dbReference>
<reference evidence="15 16" key="1">
    <citation type="journal article" date="2019" name="Front. Microbiol.">
        <title>Ammonia Oxidation by the Arctic Terrestrial Thaumarchaeote Candidatus Nitrosocosmicus arcticus Is Stimulated by Increasing Temperatures.</title>
        <authorList>
            <person name="Alves R.J.E."/>
            <person name="Kerou M."/>
            <person name="Zappe A."/>
            <person name="Bittner R."/>
            <person name="Abby S.S."/>
            <person name="Schmidt H.A."/>
            <person name="Pfeifer K."/>
            <person name="Schleper C."/>
        </authorList>
    </citation>
    <scope>NUCLEOTIDE SEQUENCE [LARGE SCALE GENOMIC DNA]</scope>
    <source>
        <strain evidence="15 16">Kfb</strain>
    </source>
</reference>
<accession>A0A557SSR3</accession>
<keyword evidence="2" id="KW-0963">Cytoplasm</keyword>
<dbReference type="CDD" id="cd03271">
    <property type="entry name" value="ABC_UvrA_II"/>
    <property type="match status" value="1"/>
</dbReference>
<dbReference type="GO" id="GO:0009380">
    <property type="term" value="C:excinuclease repair complex"/>
    <property type="evidence" value="ECO:0007669"/>
    <property type="project" value="InterPro"/>
</dbReference>
<dbReference type="PROSITE" id="PS50893">
    <property type="entry name" value="ABC_TRANSPORTER_2"/>
    <property type="match status" value="1"/>
</dbReference>
<dbReference type="GO" id="GO:0003677">
    <property type="term" value="F:DNA binding"/>
    <property type="evidence" value="ECO:0007669"/>
    <property type="project" value="UniProtKB-KW"/>
</dbReference>
<evidence type="ECO:0000256" key="10">
    <source>
        <dbReference type="ARBA" id="ARBA00022840"/>
    </source>
</evidence>
<keyword evidence="8" id="KW-0863">Zinc-finger</keyword>
<dbReference type="InterPro" id="IPR003439">
    <property type="entry name" value="ABC_transporter-like_ATP-bd"/>
</dbReference>
<dbReference type="Pfam" id="PF17755">
    <property type="entry name" value="UvrA_DNA-bind"/>
    <property type="match status" value="1"/>
</dbReference>
<dbReference type="AlphaFoldDB" id="A0A557SSR3"/>
<dbReference type="GO" id="GO:0005737">
    <property type="term" value="C:cytoplasm"/>
    <property type="evidence" value="ECO:0007669"/>
    <property type="project" value="UniProtKB-SubCell"/>
</dbReference>
<dbReference type="EMBL" id="VOAH01000014">
    <property type="protein sequence ID" value="TVP39651.1"/>
    <property type="molecule type" value="Genomic_DNA"/>
</dbReference>
<keyword evidence="5" id="KW-0547">Nucleotide-binding</keyword>
<protein>
    <submittedName>
        <fullName evidence="15">Excinuclease ABC A subunit</fullName>
    </submittedName>
</protein>
<dbReference type="GO" id="GO:0008270">
    <property type="term" value="F:zinc ion binding"/>
    <property type="evidence" value="ECO:0007669"/>
    <property type="project" value="UniProtKB-KW"/>
</dbReference>
<evidence type="ECO:0000313" key="16">
    <source>
        <dbReference type="Proteomes" id="UP000315289"/>
    </source>
</evidence>
<keyword evidence="13" id="KW-0234">DNA repair</keyword>
<keyword evidence="10" id="KW-0067">ATP-binding</keyword>
<keyword evidence="9" id="KW-0862">Zinc</keyword>
<keyword evidence="16" id="KW-1185">Reference proteome</keyword>
<dbReference type="Pfam" id="PF17760">
    <property type="entry name" value="UvrA_inter"/>
    <property type="match status" value="1"/>
</dbReference>
<dbReference type="InterPro" id="IPR027417">
    <property type="entry name" value="P-loop_NTPase"/>
</dbReference>
<dbReference type="InterPro" id="IPR003593">
    <property type="entry name" value="AAA+_ATPase"/>
</dbReference>
<dbReference type="GO" id="GO:0006289">
    <property type="term" value="P:nucleotide-excision repair"/>
    <property type="evidence" value="ECO:0007669"/>
    <property type="project" value="InterPro"/>
</dbReference>
<dbReference type="GO" id="GO:0016887">
    <property type="term" value="F:ATP hydrolysis activity"/>
    <property type="evidence" value="ECO:0007669"/>
    <property type="project" value="InterPro"/>
</dbReference>
<evidence type="ECO:0000256" key="13">
    <source>
        <dbReference type="ARBA" id="ARBA00023204"/>
    </source>
</evidence>
<evidence type="ECO:0000256" key="1">
    <source>
        <dbReference type="ARBA" id="ARBA00004496"/>
    </source>
</evidence>
<evidence type="ECO:0000256" key="2">
    <source>
        <dbReference type="ARBA" id="ARBA00022490"/>
    </source>
</evidence>
<evidence type="ECO:0000256" key="3">
    <source>
        <dbReference type="ARBA" id="ARBA00022723"/>
    </source>
</evidence>
<dbReference type="InterPro" id="IPR041552">
    <property type="entry name" value="UvrA_DNA-bd"/>
</dbReference>
<dbReference type="SUPFAM" id="SSF52540">
    <property type="entry name" value="P-loop containing nucleoside triphosphate hydrolases"/>
    <property type="match status" value="2"/>
</dbReference>
<evidence type="ECO:0000313" key="15">
    <source>
        <dbReference type="EMBL" id="TVP39651.1"/>
    </source>
</evidence>
<keyword evidence="6" id="KW-0227">DNA damage</keyword>
<keyword evidence="7" id="KW-0228">DNA excision</keyword>
<comment type="caution">
    <text evidence="15">The sequence shown here is derived from an EMBL/GenBank/DDBJ whole genome shotgun (WGS) entry which is preliminary data.</text>
</comment>
<dbReference type="GO" id="GO:0005524">
    <property type="term" value="F:ATP binding"/>
    <property type="evidence" value="ECO:0007669"/>
    <property type="project" value="UniProtKB-KW"/>
</dbReference>
<dbReference type="InterPro" id="IPR017871">
    <property type="entry name" value="ABC_transporter-like_CS"/>
</dbReference>
<dbReference type="RefSeq" id="WP_144733541.1">
    <property type="nucleotide sequence ID" value="NZ_ML675589.1"/>
</dbReference>
<dbReference type="Gene3D" id="3.40.50.300">
    <property type="entry name" value="P-loop containing nucleotide triphosphate hydrolases"/>
    <property type="match status" value="2"/>
</dbReference>
<organism evidence="15 16">
    <name type="scientific">Candidatus Nitrosocosmicus arcticus</name>
    <dbReference type="NCBI Taxonomy" id="2035267"/>
    <lineage>
        <taxon>Archaea</taxon>
        <taxon>Nitrososphaerota</taxon>
        <taxon>Nitrososphaeria</taxon>
        <taxon>Nitrososphaerales</taxon>
        <taxon>Nitrososphaeraceae</taxon>
        <taxon>Candidatus Nitrosocosmicus</taxon>
    </lineage>
</organism>
<dbReference type="NCBIfam" id="NF001503">
    <property type="entry name" value="PRK00349.1"/>
    <property type="match status" value="1"/>
</dbReference>
<dbReference type="Gene3D" id="3.30.1490.20">
    <property type="entry name" value="ATP-grasp fold, A domain"/>
    <property type="match status" value="1"/>
</dbReference>
<keyword evidence="11" id="KW-0267">Excision nuclease</keyword>
<evidence type="ECO:0000256" key="5">
    <source>
        <dbReference type="ARBA" id="ARBA00022741"/>
    </source>
</evidence>
<dbReference type="OrthoDB" id="7896at2157"/>
<feature type="domain" description="ABC transporter" evidence="14">
    <location>
        <begin position="617"/>
        <end position="946"/>
    </location>
</feature>
<evidence type="ECO:0000256" key="6">
    <source>
        <dbReference type="ARBA" id="ARBA00022763"/>
    </source>
</evidence>
<keyword evidence="4" id="KW-0677">Repeat</keyword>
<sequence>MENKIIIKGARQHNLKNLNIEIPKDKLIVITGLSGSGKSTLAFDTIFAEGQRRYVESLSAYARQFLQIMDKPDVDVIDGLSPAIAIQQKTTNKNPRSTVGTITEIYDYLRLLFSKIGIPYCPKCGREISYQSLESIVTSILAINNNKMNEGMLLILAPVIREKKGTYEKTIESLKEQGYSRIRVDKEIINIADSNRLDIISAKEKQLRHSIEIVIDRISINKIFDEKDRVFEAVQNAIDKGGGIVMVLIDGKEFLFSQKNSCPICNISIGEMEPRFFSFNSPFGACPSCHGLGVETEFYIDLIIPDKTKTILDGAIKPWSVGHFASFRTSMLKDVGKRFGFNLNTPIDKMGKEQIDVILNGTDSKIKYNYTSRSSDSSWEYSGRFEGVISNLQRIFNETDSESKREEIRKFMIEKPCELCNGQRLRKEVLSVRINGKSIMDICNLPVEKIIEFFSNITLNSSDLIISKQILKEINSRLKFLSNVGLNYLNLNRNAGTLSGGESQRIRLATQIGTNLTGVLYVLDEPTIGLHQRDNNLLINTLFKLREIGNTVIVVEHDEEVIKSADWIIDIGPRAGIHGGQVVAQGELHEILESKDSLTADFLIGRNTVNENFERKLIGDKFIKVFGANENNLKDINPIFPLGVITVVTGVSGSGKSTLVNDILFNYLTNHFYKSKSKVGKHHKIVGIENIDKVIGIDQSPIGRTPRSNAVTYVNAFTFIRDLFSKTQLSKERGYKMGRFSFNLPGGRCDMCDGAGVRKIEMQFLPDVYITCDQCKGDRYNSETLAVKYKGKSISDVLNMTVEEALEFFKNNTPIRNKLKLLDEVGLGYLHLGQSATTLSGGEAQRIKLATELSKRDSGNTMYILDEPTTGLHFADVKKLLKILFRLRELGNTIIVIEHNLDIIASADWIIDLGPEGGNKGGQIIATGTPEEISENQSSYTGQFLKKKMRTLKEKELIMKKNK</sequence>
<keyword evidence="12" id="KW-0238">DNA-binding</keyword>
<dbReference type="NCBIfam" id="TIGR00630">
    <property type="entry name" value="uvra"/>
    <property type="match status" value="1"/>
</dbReference>
<dbReference type="Proteomes" id="UP000315289">
    <property type="component" value="Unassembled WGS sequence"/>
</dbReference>
<proteinExistence type="predicted"/>
<evidence type="ECO:0000256" key="9">
    <source>
        <dbReference type="ARBA" id="ARBA00022833"/>
    </source>
</evidence>